<reference evidence="2" key="1">
    <citation type="submission" date="2023-06" db="EMBL/GenBank/DDBJ databases">
        <title>Genome-scale phylogeny and comparative genomics of the fungal order Sordariales.</title>
        <authorList>
            <consortium name="Lawrence Berkeley National Laboratory"/>
            <person name="Hensen N."/>
            <person name="Bonometti L."/>
            <person name="Westerberg I."/>
            <person name="Brannstrom I.O."/>
            <person name="Guillou S."/>
            <person name="Cros-Aarteil S."/>
            <person name="Calhoun S."/>
            <person name="Haridas S."/>
            <person name="Kuo A."/>
            <person name="Mondo S."/>
            <person name="Pangilinan J."/>
            <person name="Riley R."/>
            <person name="Labutti K."/>
            <person name="Andreopoulos B."/>
            <person name="Lipzen A."/>
            <person name="Chen C."/>
            <person name="Yanf M."/>
            <person name="Daum C."/>
            <person name="Ng V."/>
            <person name="Clum A."/>
            <person name="Steindorff A."/>
            <person name="Ohm R."/>
            <person name="Martin F."/>
            <person name="Silar P."/>
            <person name="Natvig D."/>
            <person name="Lalanne C."/>
            <person name="Gautier V."/>
            <person name="Ament-Velasquez S.L."/>
            <person name="Kruys A."/>
            <person name="Hutchinson M.I."/>
            <person name="Powell A.J."/>
            <person name="Barry K."/>
            <person name="Miller A.N."/>
            <person name="Grigoriev I.V."/>
            <person name="Debuchy R."/>
            <person name="Gladieux P."/>
            <person name="Thoren M.H."/>
            <person name="Johannesson H."/>
        </authorList>
    </citation>
    <scope>NUCLEOTIDE SEQUENCE</scope>
    <source>
        <strain evidence="2">SMH2532-1</strain>
    </source>
</reference>
<protein>
    <submittedName>
        <fullName evidence="2">Uncharacterized protein</fullName>
    </submittedName>
</protein>
<proteinExistence type="predicted"/>
<feature type="chain" id="PRO_5041463343" evidence="1">
    <location>
        <begin position="35"/>
        <end position="413"/>
    </location>
</feature>
<dbReference type="Proteomes" id="UP001174936">
    <property type="component" value="Unassembled WGS sequence"/>
</dbReference>
<name>A0AA40CHG5_9PEZI</name>
<sequence length="413" mass="45625">MFFFSPASQRHSRLRLRDLAVFLLLSATAPPCIAQVEIPNTASPSSKSPGDKILGPISFGFDLGQSYGTSAARFENGTTIPLAKIRGTNGYAALMETLVAQASTPHWLSYEGTIGRLHGLFQTLKRSLVHVPTEEARVLAEMVAALKTASEATLQTQIKAVAVTAPWVDAWDGQNHDDSVINDALLLAGLEPWKGRWEEARDYLGEANAALASERRWLCQNNWCAGHWVEVEEETTSGGPLFFVSFTNRSLYTSFQRSTCYHFGSEDHHLASIDPRYGLDHANQAESPAKFWSELRLHLTSLAKKNRERDRGDHSQLPLTMLVTGEAAETPEFLDVVRDVARDIEQLCTSEPKAVGCKENTTGGGVELVILDDPTYGPAKGAAFWLWTRMSKGYCAEIGILDQYDMVRDHVEL</sequence>
<keyword evidence="1" id="KW-0732">Signal</keyword>
<comment type="caution">
    <text evidence="2">The sequence shown here is derived from an EMBL/GenBank/DDBJ whole genome shotgun (WGS) entry which is preliminary data.</text>
</comment>
<evidence type="ECO:0000256" key="1">
    <source>
        <dbReference type="SAM" id="SignalP"/>
    </source>
</evidence>
<dbReference type="AlphaFoldDB" id="A0AA40CHG5"/>
<keyword evidence="3" id="KW-1185">Reference proteome</keyword>
<accession>A0AA40CHG5</accession>
<gene>
    <name evidence="2" type="ORF">B0T16DRAFT_235591</name>
</gene>
<dbReference type="EMBL" id="JAULSV010000007">
    <property type="protein sequence ID" value="KAK0638991.1"/>
    <property type="molecule type" value="Genomic_DNA"/>
</dbReference>
<feature type="signal peptide" evidence="1">
    <location>
        <begin position="1"/>
        <end position="34"/>
    </location>
</feature>
<evidence type="ECO:0000313" key="2">
    <source>
        <dbReference type="EMBL" id="KAK0638991.1"/>
    </source>
</evidence>
<organism evidence="2 3">
    <name type="scientific">Cercophora newfieldiana</name>
    <dbReference type="NCBI Taxonomy" id="92897"/>
    <lineage>
        <taxon>Eukaryota</taxon>
        <taxon>Fungi</taxon>
        <taxon>Dikarya</taxon>
        <taxon>Ascomycota</taxon>
        <taxon>Pezizomycotina</taxon>
        <taxon>Sordariomycetes</taxon>
        <taxon>Sordariomycetidae</taxon>
        <taxon>Sordariales</taxon>
        <taxon>Lasiosphaeriaceae</taxon>
        <taxon>Cercophora</taxon>
    </lineage>
</organism>
<evidence type="ECO:0000313" key="3">
    <source>
        <dbReference type="Proteomes" id="UP001174936"/>
    </source>
</evidence>